<comment type="caution">
    <text evidence="1">The sequence shown here is derived from an EMBL/GenBank/DDBJ whole genome shotgun (WGS) entry which is preliminary data.</text>
</comment>
<evidence type="ECO:0000313" key="1">
    <source>
        <dbReference type="EMBL" id="MBB4442637.1"/>
    </source>
</evidence>
<sequence>MSVEQRSPQQISASGTPKVDEKTAIADLYLGQQVRPYLLANNRFYVPPLLALRMCGHRYTFSQEQRYFRSFV</sequence>
<reference evidence="1 2" key="1">
    <citation type="submission" date="2020-08" db="EMBL/GenBank/DDBJ databases">
        <title>Genomic Encyclopedia of Type Strains, Phase IV (KMG-V): Genome sequencing to study the core and pangenomes of soil and plant-associated prokaryotes.</title>
        <authorList>
            <person name="Whitman W."/>
        </authorList>
    </citation>
    <scope>NUCLEOTIDE SEQUENCE [LARGE SCALE GENOMIC DNA]</scope>
    <source>
        <strain evidence="1 2">SEMIA 414</strain>
    </source>
</reference>
<accession>A0A7W6USW6</accession>
<organism evidence="1 2">
    <name type="scientific">Rhizobium esperanzae</name>
    <dbReference type="NCBI Taxonomy" id="1967781"/>
    <lineage>
        <taxon>Bacteria</taxon>
        <taxon>Pseudomonadati</taxon>
        <taxon>Pseudomonadota</taxon>
        <taxon>Alphaproteobacteria</taxon>
        <taxon>Hyphomicrobiales</taxon>
        <taxon>Rhizobiaceae</taxon>
        <taxon>Rhizobium/Agrobacterium group</taxon>
        <taxon>Rhizobium</taxon>
    </lineage>
</organism>
<dbReference type="AlphaFoldDB" id="A0A7W6USW6"/>
<gene>
    <name evidence="1" type="ORF">GGE15_005934</name>
</gene>
<dbReference type="EMBL" id="JACIHI010000018">
    <property type="protein sequence ID" value="MBB4442637.1"/>
    <property type="molecule type" value="Genomic_DNA"/>
</dbReference>
<dbReference type="RefSeq" id="WP_082934042.1">
    <property type="nucleotide sequence ID" value="NZ_JACIHI010000018.1"/>
</dbReference>
<evidence type="ECO:0000313" key="2">
    <source>
        <dbReference type="Proteomes" id="UP000533724"/>
    </source>
</evidence>
<name>A0A7W6USW6_9HYPH</name>
<dbReference type="Proteomes" id="UP000533724">
    <property type="component" value="Unassembled WGS sequence"/>
</dbReference>
<proteinExistence type="predicted"/>
<protein>
    <submittedName>
        <fullName evidence="1">Uncharacterized protein</fullName>
    </submittedName>
</protein>